<feature type="compositionally biased region" description="Polar residues" evidence="1">
    <location>
        <begin position="312"/>
        <end position="332"/>
    </location>
</feature>
<dbReference type="InterPro" id="IPR011009">
    <property type="entry name" value="Kinase-like_dom_sf"/>
</dbReference>
<dbReference type="GeneID" id="30210366"/>
<feature type="domain" description="Aminoglycoside phosphotransferase" evidence="2">
    <location>
        <begin position="142"/>
        <end position="205"/>
    </location>
</feature>
<evidence type="ECO:0000313" key="5">
    <source>
        <dbReference type="Proteomes" id="UP000092730"/>
    </source>
</evidence>
<gene>
    <name evidence="3" type="ORF">I302_05967</name>
    <name evidence="4" type="ORF">I302_106767</name>
</gene>
<keyword evidence="5" id="KW-1185">Reference proteome</keyword>
<dbReference type="OrthoDB" id="8300194at2759"/>
<evidence type="ECO:0000256" key="1">
    <source>
        <dbReference type="SAM" id="MobiDB-lite"/>
    </source>
</evidence>
<reference evidence="3" key="1">
    <citation type="submission" date="2013-07" db="EMBL/GenBank/DDBJ databases">
        <title>The Genome Sequence of Cryptococcus bestiolae CBS10118.</title>
        <authorList>
            <consortium name="The Broad Institute Genome Sequencing Platform"/>
            <person name="Cuomo C."/>
            <person name="Litvintseva A."/>
            <person name="Chen Y."/>
            <person name="Heitman J."/>
            <person name="Sun S."/>
            <person name="Springer D."/>
            <person name="Dromer F."/>
            <person name="Young S.K."/>
            <person name="Zeng Q."/>
            <person name="Gargeya S."/>
            <person name="Fitzgerald M."/>
            <person name="Abouelleil A."/>
            <person name="Alvarado L."/>
            <person name="Berlin A.M."/>
            <person name="Chapman S.B."/>
            <person name="Dewar J."/>
            <person name="Goldberg J."/>
            <person name="Griggs A."/>
            <person name="Gujja S."/>
            <person name="Hansen M."/>
            <person name="Howarth C."/>
            <person name="Imamovic A."/>
            <person name="Larimer J."/>
            <person name="McCowan C."/>
            <person name="Murphy C."/>
            <person name="Pearson M."/>
            <person name="Priest M."/>
            <person name="Roberts A."/>
            <person name="Saif S."/>
            <person name="Shea T."/>
            <person name="Sykes S."/>
            <person name="Wortman J."/>
            <person name="Nusbaum C."/>
            <person name="Birren B."/>
        </authorList>
    </citation>
    <scope>NUCLEOTIDE SEQUENCE [LARGE SCALE GENOMIC DNA]</scope>
    <source>
        <strain evidence="3">CBS 10118</strain>
    </source>
</reference>
<dbReference type="Pfam" id="PF01636">
    <property type="entry name" value="APH"/>
    <property type="match status" value="1"/>
</dbReference>
<sequence>MGPSLQPPINRITPRRRFLESRNPSTGGRIVIKRSTTPEEASIPLNRAGTPAERTERSFSSLQNEALALGFLERYTKIPIPKVTAFFEDRSCLYLIQGYVEDAIPAIDTPSHLHPHITRQLERYMSQIHNIRSETLHSFTKEVHLPARLISTKAILCNLQYPQDPQSRYVLCHGDLGWQNVMVDPKTGDIKAIIDWEYSGFYPIEVEGDYWRRWWTARHRGYEISDVDQVSRLLYNLSTNKAFETGYALDRRINYVKKTKDQPAGEDEDRSHRWYRRLSTRLRKSDTDAAGKTTSPQGRSTFHVQNGEVDVQETTPNIPSGENETGQSSQPAKPTEESDAPGWADLTVSHPKEDTVTARSLALQVAIASRENLAKRLVSLKRSLDIDYRATQDWTLAFTRDAPLYYKANLKRKTLLHGG</sequence>
<feature type="compositionally biased region" description="Polar residues" evidence="1">
    <location>
        <begin position="292"/>
        <end position="304"/>
    </location>
</feature>
<dbReference type="CDD" id="cd05120">
    <property type="entry name" value="APH_ChoK_like"/>
    <property type="match status" value="1"/>
</dbReference>
<evidence type="ECO:0000313" key="4">
    <source>
        <dbReference type="EMBL" id="WVW84732.1"/>
    </source>
</evidence>
<dbReference type="VEuPathDB" id="FungiDB:I302_05967"/>
<feature type="region of interest" description="Disordered" evidence="1">
    <location>
        <begin position="34"/>
        <end position="54"/>
    </location>
</feature>
<evidence type="ECO:0000313" key="3">
    <source>
        <dbReference type="EMBL" id="OCF24507.1"/>
    </source>
</evidence>
<dbReference type="PANTHER" id="PTHR21310">
    <property type="entry name" value="AMINOGLYCOSIDE PHOSPHOTRANSFERASE-RELATED-RELATED"/>
    <property type="match status" value="1"/>
</dbReference>
<dbReference type="EMBL" id="KI894022">
    <property type="protein sequence ID" value="OCF24507.1"/>
    <property type="molecule type" value="Genomic_DNA"/>
</dbReference>
<dbReference type="AlphaFoldDB" id="A0A1B9G0G8"/>
<reference evidence="4" key="4">
    <citation type="submission" date="2024-02" db="EMBL/GenBank/DDBJ databases">
        <title>Comparative genomics of Cryptococcus and Kwoniella reveals pathogenesis evolution and contrasting modes of karyotype evolution via chromosome fusion or intercentromeric recombination.</title>
        <authorList>
            <person name="Coelho M.A."/>
            <person name="David-Palma M."/>
            <person name="Shea T."/>
            <person name="Bowers K."/>
            <person name="McGinley-Smith S."/>
            <person name="Mohammad A.W."/>
            <person name="Gnirke A."/>
            <person name="Yurkov A.M."/>
            <person name="Nowrousian M."/>
            <person name="Sun S."/>
            <person name="Cuomo C.A."/>
            <person name="Heitman J."/>
        </authorList>
    </citation>
    <scope>NUCLEOTIDE SEQUENCE</scope>
    <source>
        <strain evidence="4">CBS 10118</strain>
    </source>
</reference>
<protein>
    <recommendedName>
        <fullName evidence="2">Aminoglycoside phosphotransferase domain-containing protein</fullName>
    </recommendedName>
</protein>
<feature type="region of interest" description="Disordered" evidence="1">
    <location>
        <begin position="284"/>
        <end position="344"/>
    </location>
</feature>
<dbReference type="EMBL" id="CP144545">
    <property type="protein sequence ID" value="WVW84732.1"/>
    <property type="molecule type" value="Genomic_DNA"/>
</dbReference>
<dbReference type="RefSeq" id="XP_019045577.1">
    <property type="nucleotide sequence ID" value="XM_019192580.1"/>
</dbReference>
<evidence type="ECO:0000259" key="2">
    <source>
        <dbReference type="Pfam" id="PF01636"/>
    </source>
</evidence>
<reference evidence="4" key="2">
    <citation type="submission" date="2013-07" db="EMBL/GenBank/DDBJ databases">
        <authorList>
            <consortium name="The Broad Institute Genome Sequencing Platform"/>
            <person name="Cuomo C."/>
            <person name="Litvintseva A."/>
            <person name="Chen Y."/>
            <person name="Heitman J."/>
            <person name="Sun S."/>
            <person name="Springer D."/>
            <person name="Dromer F."/>
            <person name="Young S.K."/>
            <person name="Zeng Q."/>
            <person name="Gargeya S."/>
            <person name="Fitzgerald M."/>
            <person name="Abouelleil A."/>
            <person name="Alvarado L."/>
            <person name="Berlin A.M."/>
            <person name="Chapman S.B."/>
            <person name="Dewar J."/>
            <person name="Goldberg J."/>
            <person name="Griggs A."/>
            <person name="Gujja S."/>
            <person name="Hansen M."/>
            <person name="Howarth C."/>
            <person name="Imamovic A."/>
            <person name="Larimer J."/>
            <person name="McCowan C."/>
            <person name="Murphy C."/>
            <person name="Pearson M."/>
            <person name="Priest M."/>
            <person name="Roberts A."/>
            <person name="Saif S."/>
            <person name="Shea T."/>
            <person name="Sykes S."/>
            <person name="Wortman J."/>
            <person name="Nusbaum C."/>
            <person name="Birren B."/>
        </authorList>
    </citation>
    <scope>NUCLEOTIDE SEQUENCE</scope>
    <source>
        <strain evidence="4">CBS 10118</strain>
    </source>
</reference>
<name>A0A1B9G0G8_9TREE</name>
<dbReference type="Gene3D" id="3.90.1200.10">
    <property type="match status" value="1"/>
</dbReference>
<dbReference type="InterPro" id="IPR051678">
    <property type="entry name" value="AGP_Transferase"/>
</dbReference>
<dbReference type="SUPFAM" id="SSF56112">
    <property type="entry name" value="Protein kinase-like (PK-like)"/>
    <property type="match status" value="1"/>
</dbReference>
<dbReference type="KEGG" id="kbi:30210366"/>
<proteinExistence type="predicted"/>
<reference evidence="3" key="3">
    <citation type="submission" date="2014-01" db="EMBL/GenBank/DDBJ databases">
        <title>Evolution of pathogenesis and genome organization in the Tremellales.</title>
        <authorList>
            <person name="Cuomo C."/>
            <person name="Litvintseva A."/>
            <person name="Heitman J."/>
            <person name="Chen Y."/>
            <person name="Sun S."/>
            <person name="Springer D."/>
            <person name="Dromer F."/>
            <person name="Young S."/>
            <person name="Zeng Q."/>
            <person name="Chapman S."/>
            <person name="Gujja S."/>
            <person name="Saif S."/>
            <person name="Birren B."/>
        </authorList>
    </citation>
    <scope>NUCLEOTIDE SEQUENCE</scope>
    <source>
        <strain evidence="3">CBS 10118</strain>
    </source>
</reference>
<dbReference type="InterPro" id="IPR002575">
    <property type="entry name" value="Aminoglycoside_PTrfase"/>
</dbReference>
<accession>A0A1B9G0G8</accession>
<dbReference type="Proteomes" id="UP000092730">
    <property type="component" value="Chromosome 5"/>
</dbReference>
<organism evidence="3">
    <name type="scientific">Kwoniella bestiolae CBS 10118</name>
    <dbReference type="NCBI Taxonomy" id="1296100"/>
    <lineage>
        <taxon>Eukaryota</taxon>
        <taxon>Fungi</taxon>
        <taxon>Dikarya</taxon>
        <taxon>Basidiomycota</taxon>
        <taxon>Agaricomycotina</taxon>
        <taxon>Tremellomycetes</taxon>
        <taxon>Tremellales</taxon>
        <taxon>Cryptococcaceae</taxon>
        <taxon>Kwoniella</taxon>
    </lineage>
</organism>